<accession>A0A239I1C4</accession>
<evidence type="ECO:0000259" key="5">
    <source>
        <dbReference type="Pfam" id="PF00535"/>
    </source>
</evidence>
<keyword evidence="4" id="KW-0472">Membrane</keyword>
<dbReference type="Gene3D" id="3.90.550.10">
    <property type="entry name" value="Spore Coat Polysaccharide Biosynthesis Protein SpsA, Chain A"/>
    <property type="match status" value="1"/>
</dbReference>
<feature type="transmembrane region" description="Helical" evidence="4">
    <location>
        <begin position="246"/>
        <end position="277"/>
    </location>
</feature>
<dbReference type="Pfam" id="PF00535">
    <property type="entry name" value="Glycos_transf_2"/>
    <property type="match status" value="1"/>
</dbReference>
<evidence type="ECO:0000256" key="1">
    <source>
        <dbReference type="ARBA" id="ARBA00006739"/>
    </source>
</evidence>
<evidence type="ECO:0000256" key="4">
    <source>
        <dbReference type="SAM" id="Phobius"/>
    </source>
</evidence>
<dbReference type="CDD" id="cd00761">
    <property type="entry name" value="Glyco_tranf_GTA_type"/>
    <property type="match status" value="1"/>
</dbReference>
<keyword evidence="2" id="KW-0328">Glycosyltransferase</keyword>
<dbReference type="RefSeq" id="WP_089208764.1">
    <property type="nucleotide sequence ID" value="NZ_FZOD01000018.1"/>
</dbReference>
<feature type="domain" description="Glycosyltransferase 2-like" evidence="5">
    <location>
        <begin position="9"/>
        <end position="121"/>
    </location>
</feature>
<dbReference type="SUPFAM" id="SSF53448">
    <property type="entry name" value="Nucleotide-diphospho-sugar transferases"/>
    <property type="match status" value="1"/>
</dbReference>
<organism evidence="6 7">
    <name type="scientific">Streptosporangium subroseum</name>
    <dbReference type="NCBI Taxonomy" id="106412"/>
    <lineage>
        <taxon>Bacteria</taxon>
        <taxon>Bacillati</taxon>
        <taxon>Actinomycetota</taxon>
        <taxon>Actinomycetes</taxon>
        <taxon>Streptosporangiales</taxon>
        <taxon>Streptosporangiaceae</taxon>
        <taxon>Streptosporangium</taxon>
    </lineage>
</organism>
<evidence type="ECO:0000313" key="7">
    <source>
        <dbReference type="Proteomes" id="UP000198282"/>
    </source>
</evidence>
<dbReference type="AlphaFoldDB" id="A0A239I1C4"/>
<proteinExistence type="inferred from homology"/>
<keyword evidence="7" id="KW-1185">Reference proteome</keyword>
<evidence type="ECO:0000313" key="6">
    <source>
        <dbReference type="EMBL" id="SNS87058.1"/>
    </source>
</evidence>
<name>A0A239I1C4_9ACTN</name>
<dbReference type="OrthoDB" id="3655479at2"/>
<evidence type="ECO:0000256" key="3">
    <source>
        <dbReference type="ARBA" id="ARBA00022679"/>
    </source>
</evidence>
<dbReference type="EMBL" id="FZOD01000018">
    <property type="protein sequence ID" value="SNS87058.1"/>
    <property type="molecule type" value="Genomic_DNA"/>
</dbReference>
<evidence type="ECO:0000256" key="2">
    <source>
        <dbReference type="ARBA" id="ARBA00022676"/>
    </source>
</evidence>
<keyword evidence="4" id="KW-1133">Transmembrane helix</keyword>
<protein>
    <submittedName>
        <fullName evidence="6">Glycosyltransferase, GT2 family</fullName>
    </submittedName>
</protein>
<gene>
    <name evidence="6" type="ORF">SAMN05216276_101849</name>
</gene>
<dbReference type="Proteomes" id="UP000198282">
    <property type="component" value="Unassembled WGS sequence"/>
</dbReference>
<dbReference type="PANTHER" id="PTHR43630">
    <property type="entry name" value="POLY-BETA-1,6-N-ACETYL-D-GLUCOSAMINE SYNTHASE"/>
    <property type="match status" value="1"/>
</dbReference>
<feature type="transmembrane region" description="Helical" evidence="4">
    <location>
        <begin position="297"/>
        <end position="323"/>
    </location>
</feature>
<dbReference type="InterPro" id="IPR001173">
    <property type="entry name" value="Glyco_trans_2-like"/>
</dbReference>
<keyword evidence="3 6" id="KW-0808">Transferase</keyword>
<sequence>MDERQPLVSVIVPNYNYARTLDLCLSALERQDYPHIEVIVVDDRSTDDSVEIAHQHGVRVLITDTNIGAPAARNLGVQHALGEVLFFLDSDVALTPDTVGNAVALLTSDPTLGVVCGTYEPEPLIPDSRVERYRSLQLHYWISGDAGDITTIYSAIFAMWTRVFHEIGPLNPALRHSENADYGHRITQRYRIVLDLTIRGAHDHDDRLSVVLSKFFHRARLHIPLYLRRPDFNGGPTNSSRGWGSLAALFAVVAAVLPVLFGPLWLLAPILLLAGSIASDLGMYRFVWGYAGAAFTVYFAAVHFLVNVTVAVAVFVGVAQCLVSPRFRRTYDMPKQSAPAMGA</sequence>
<dbReference type="PANTHER" id="PTHR43630:SF1">
    <property type="entry name" value="POLY-BETA-1,6-N-ACETYL-D-GLUCOSAMINE SYNTHASE"/>
    <property type="match status" value="1"/>
</dbReference>
<comment type="similarity">
    <text evidence="1">Belongs to the glycosyltransferase 2 family.</text>
</comment>
<reference evidence="6 7" key="1">
    <citation type="submission" date="2017-06" db="EMBL/GenBank/DDBJ databases">
        <authorList>
            <person name="Kim H.J."/>
            <person name="Triplett B.A."/>
        </authorList>
    </citation>
    <scope>NUCLEOTIDE SEQUENCE [LARGE SCALE GENOMIC DNA]</scope>
    <source>
        <strain evidence="6 7">CGMCC 4.2132</strain>
    </source>
</reference>
<dbReference type="GO" id="GO:0016757">
    <property type="term" value="F:glycosyltransferase activity"/>
    <property type="evidence" value="ECO:0007669"/>
    <property type="project" value="UniProtKB-KW"/>
</dbReference>
<keyword evidence="4" id="KW-0812">Transmembrane</keyword>
<dbReference type="InterPro" id="IPR029044">
    <property type="entry name" value="Nucleotide-diphossugar_trans"/>
</dbReference>